<dbReference type="SUPFAM" id="SSF51679">
    <property type="entry name" value="Bacterial luciferase-like"/>
    <property type="match status" value="1"/>
</dbReference>
<dbReference type="InterPro" id="IPR050766">
    <property type="entry name" value="Bact_Lucif_Oxidored"/>
</dbReference>
<accession>A0ABU5J3B1</accession>
<proteinExistence type="predicted"/>
<dbReference type="RefSeq" id="WP_322448202.1">
    <property type="nucleotide sequence ID" value="NZ_JAXOFX010000017.1"/>
</dbReference>
<dbReference type="EC" id="1.-.-.-" evidence="3"/>
<keyword evidence="4" id="KW-1185">Reference proteome</keyword>
<dbReference type="Gene3D" id="3.20.20.30">
    <property type="entry name" value="Luciferase-like domain"/>
    <property type="match status" value="1"/>
</dbReference>
<comment type="caution">
    <text evidence="3">The sequence shown here is derived from an EMBL/GenBank/DDBJ whole genome shotgun (WGS) entry which is preliminary data.</text>
</comment>
<name>A0ABU5J3B1_9BACI</name>
<evidence type="ECO:0000256" key="1">
    <source>
        <dbReference type="ARBA" id="ARBA00007789"/>
    </source>
</evidence>
<reference evidence="3 4" key="1">
    <citation type="submission" date="2023-11" db="EMBL/GenBank/DDBJ databases">
        <title>Bacillus jintuensis, isolated from a mudflat on the Beibu Gulf coast.</title>
        <authorList>
            <person name="Li M."/>
        </authorList>
    </citation>
    <scope>NUCLEOTIDE SEQUENCE [LARGE SCALE GENOMIC DNA]</scope>
    <source>
        <strain evidence="3 4">31A1R</strain>
    </source>
</reference>
<evidence type="ECO:0000313" key="3">
    <source>
        <dbReference type="EMBL" id="MDZ5473910.1"/>
    </source>
</evidence>
<dbReference type="Proteomes" id="UP001290455">
    <property type="component" value="Unassembled WGS sequence"/>
</dbReference>
<protein>
    <submittedName>
        <fullName evidence="3">LLM class flavin-dependent oxidoreductase</fullName>
        <ecNumber evidence="3">1.-.-.-</ecNumber>
    </submittedName>
</protein>
<dbReference type="InterPro" id="IPR036661">
    <property type="entry name" value="Luciferase-like_sf"/>
</dbReference>
<sequence length="330" mass="36827">MNLSILDQAPIPSGKTPQDTLQASMQLARKAEELGYVRYWIAEHHDFSGLACSAPEVMLSYIGAHTNHIRIGSGAVLLPHYKPYKVAETYNLLSTLFPNRIDIGIGRAPGGSAEATMALSDNYLEQVRKMPEKIKELLHFLNNDFPTDHMFSKVSAAPVPTVPPEPWILGTSEKSAILAGEYGTAYVFGAFMSDKNGKEIIQTYKKHYQNKLNPPKVIVTISAICAETTEKAEELALCNLIWGVQLSKGEGKEGIPTIEKAKLYPLTPEEEDKLKLKKENMVIGNPLEVKEQLIHLKTLYNADELMIVTITHEFEDRLRSYELIANQFSN</sequence>
<dbReference type="NCBIfam" id="TIGR03558">
    <property type="entry name" value="oxido_grp_1"/>
    <property type="match status" value="1"/>
</dbReference>
<dbReference type="PANTHER" id="PTHR30137">
    <property type="entry name" value="LUCIFERASE-LIKE MONOOXYGENASE"/>
    <property type="match status" value="1"/>
</dbReference>
<dbReference type="Pfam" id="PF00296">
    <property type="entry name" value="Bac_luciferase"/>
    <property type="match status" value="1"/>
</dbReference>
<dbReference type="PANTHER" id="PTHR30137:SF19">
    <property type="entry name" value="LUCIFERASE-LIKE MONOOXYGENASE"/>
    <property type="match status" value="1"/>
</dbReference>
<feature type="domain" description="Luciferase-like" evidence="2">
    <location>
        <begin position="1"/>
        <end position="297"/>
    </location>
</feature>
<evidence type="ECO:0000313" key="4">
    <source>
        <dbReference type="Proteomes" id="UP001290455"/>
    </source>
</evidence>
<gene>
    <name evidence="3" type="ORF">SM124_19500</name>
</gene>
<organism evidence="3 4">
    <name type="scientific">Robertmurraya mangrovi</name>
    <dbReference type="NCBI Taxonomy" id="3098077"/>
    <lineage>
        <taxon>Bacteria</taxon>
        <taxon>Bacillati</taxon>
        <taxon>Bacillota</taxon>
        <taxon>Bacilli</taxon>
        <taxon>Bacillales</taxon>
        <taxon>Bacillaceae</taxon>
        <taxon>Robertmurraya</taxon>
    </lineage>
</organism>
<keyword evidence="3" id="KW-0560">Oxidoreductase</keyword>
<dbReference type="InterPro" id="IPR011251">
    <property type="entry name" value="Luciferase-like_dom"/>
</dbReference>
<evidence type="ECO:0000259" key="2">
    <source>
        <dbReference type="Pfam" id="PF00296"/>
    </source>
</evidence>
<dbReference type="InterPro" id="IPR019949">
    <property type="entry name" value="CmoO-like"/>
</dbReference>
<dbReference type="EMBL" id="JAXOFX010000017">
    <property type="protein sequence ID" value="MDZ5473910.1"/>
    <property type="molecule type" value="Genomic_DNA"/>
</dbReference>
<dbReference type="GO" id="GO:0016491">
    <property type="term" value="F:oxidoreductase activity"/>
    <property type="evidence" value="ECO:0007669"/>
    <property type="project" value="UniProtKB-KW"/>
</dbReference>
<comment type="similarity">
    <text evidence="1">To bacterial alkanal monooxygenase alpha and beta chains.</text>
</comment>
<dbReference type="CDD" id="cd00347">
    <property type="entry name" value="Flavin_utilizing_monoxygenases"/>
    <property type="match status" value="2"/>
</dbReference>